<evidence type="ECO:0000256" key="5">
    <source>
        <dbReference type="ARBA" id="ARBA00023242"/>
    </source>
</evidence>
<evidence type="ECO:0000256" key="1">
    <source>
        <dbReference type="ARBA" id="ARBA00004123"/>
    </source>
</evidence>
<comment type="subcellular location">
    <subcellularLocation>
        <location evidence="1">Nucleus</location>
    </subcellularLocation>
</comment>
<organism evidence="7 8">
    <name type="scientific">Romanomermis culicivorax</name>
    <name type="common">Nematode worm</name>
    <dbReference type="NCBI Taxonomy" id="13658"/>
    <lineage>
        <taxon>Eukaryota</taxon>
        <taxon>Metazoa</taxon>
        <taxon>Ecdysozoa</taxon>
        <taxon>Nematoda</taxon>
        <taxon>Enoplea</taxon>
        <taxon>Dorylaimia</taxon>
        <taxon>Mermithida</taxon>
        <taxon>Mermithoidea</taxon>
        <taxon>Mermithidae</taxon>
        <taxon>Romanomermis</taxon>
    </lineage>
</organism>
<dbReference type="Pfam" id="PF05699">
    <property type="entry name" value="Dimer_Tnp_hAT"/>
    <property type="match status" value="1"/>
</dbReference>
<dbReference type="WBParaSite" id="nRc.2.0.1.t40194-RA">
    <property type="protein sequence ID" value="nRc.2.0.1.t40194-RA"/>
    <property type="gene ID" value="nRc.2.0.1.g40194"/>
</dbReference>
<evidence type="ECO:0000259" key="6">
    <source>
        <dbReference type="Pfam" id="PF05699"/>
    </source>
</evidence>
<dbReference type="PANTHER" id="PTHR46481:SF10">
    <property type="entry name" value="ZINC FINGER BED DOMAIN-CONTAINING PROTEIN 39"/>
    <property type="match status" value="1"/>
</dbReference>
<evidence type="ECO:0000256" key="2">
    <source>
        <dbReference type="ARBA" id="ARBA00022723"/>
    </source>
</evidence>
<keyword evidence="7" id="KW-1185">Reference proteome</keyword>
<dbReference type="Proteomes" id="UP000887565">
    <property type="component" value="Unplaced"/>
</dbReference>
<accession>A0A915KP10</accession>
<dbReference type="PANTHER" id="PTHR46481">
    <property type="entry name" value="ZINC FINGER BED DOMAIN-CONTAINING PROTEIN 4"/>
    <property type="match status" value="1"/>
</dbReference>
<keyword evidence="3" id="KW-0863">Zinc-finger</keyword>
<keyword evidence="5" id="KW-0539">Nucleus</keyword>
<reference evidence="8" key="1">
    <citation type="submission" date="2022-11" db="UniProtKB">
        <authorList>
            <consortium name="WormBaseParasite"/>
        </authorList>
    </citation>
    <scope>IDENTIFICATION</scope>
</reference>
<dbReference type="InterPro" id="IPR012337">
    <property type="entry name" value="RNaseH-like_sf"/>
</dbReference>
<keyword evidence="2" id="KW-0479">Metal-binding</keyword>
<dbReference type="GO" id="GO:0008270">
    <property type="term" value="F:zinc ion binding"/>
    <property type="evidence" value="ECO:0007669"/>
    <property type="project" value="UniProtKB-KW"/>
</dbReference>
<keyword evidence="4" id="KW-0862">Zinc</keyword>
<evidence type="ECO:0000313" key="8">
    <source>
        <dbReference type="WBParaSite" id="nRc.2.0.1.t40194-RA"/>
    </source>
</evidence>
<evidence type="ECO:0000256" key="3">
    <source>
        <dbReference type="ARBA" id="ARBA00022771"/>
    </source>
</evidence>
<feature type="domain" description="HAT C-terminal dimerisation" evidence="6">
    <location>
        <begin position="404"/>
        <end position="432"/>
    </location>
</feature>
<dbReference type="InterPro" id="IPR052035">
    <property type="entry name" value="ZnF_BED_domain_contain"/>
</dbReference>
<evidence type="ECO:0000256" key="4">
    <source>
        <dbReference type="ARBA" id="ARBA00022833"/>
    </source>
</evidence>
<protein>
    <submittedName>
        <fullName evidence="8">HAT C-terminal dimerisation domain-containing protein</fullName>
    </submittedName>
</protein>
<dbReference type="InterPro" id="IPR008906">
    <property type="entry name" value="HATC_C_dom"/>
</dbReference>
<evidence type="ECO:0000313" key="7">
    <source>
        <dbReference type="Proteomes" id="UP000887565"/>
    </source>
</evidence>
<proteinExistence type="predicted"/>
<dbReference type="SUPFAM" id="SSF53098">
    <property type="entry name" value="Ribonuclease H-like"/>
    <property type="match status" value="1"/>
</dbReference>
<dbReference type="AlphaFoldDB" id="A0A915KP10"/>
<dbReference type="GO" id="GO:0046983">
    <property type="term" value="F:protein dimerization activity"/>
    <property type="evidence" value="ECO:0007669"/>
    <property type="project" value="InterPro"/>
</dbReference>
<name>A0A915KP10_ROMCU</name>
<dbReference type="GO" id="GO:0005634">
    <property type="term" value="C:nucleus"/>
    <property type="evidence" value="ECO:0007669"/>
    <property type="project" value="UniProtKB-SubCell"/>
</dbReference>
<sequence>MPGAKSTNRALPARFYPVGVRGVCVTISRAEIKYFITFFHVMKKSRCYGHPTFSTEHNDRPTQRVNNVALEYNDEDCRLNGLIDFRRTVVQYFDQWSARRGFTGSSLARLTSHGINGDFKTVHFVLHAQPLSDERHTAENLNPRFEEMLENWNIDKTKVHMVLRDGGTNIVKALGLSDLQSANCSAHQINLNVEEALKAQQSIKSSPETCRKISGHFNHSYPVPKKLEEIQKPLDNNKQSLRIIRLSANKLSIADVLYIGHLLKKRFEKDSSGREFGIGTMKDVIRNGIINRFSSLETNQYYATATLLHPPYKSKYFERINTEKHIVQKLEQFCAKNIPECLELGQKKKKRAVESSEKLTLKDLEMAKESSESESENAGNFGSLQKELEAYKSMKKPSSDDCELQWWKTNKNTFPLLSKAAKLFLSPPSTRAILAPKILIYMYGTNSLQHVGECLGNILGLYW</sequence>